<organism evidence="2 3">
    <name type="scientific">Bagarius yarrelli</name>
    <name type="common">Goonch</name>
    <name type="synonym">Bagrus yarrelli</name>
    <dbReference type="NCBI Taxonomy" id="175774"/>
    <lineage>
        <taxon>Eukaryota</taxon>
        <taxon>Metazoa</taxon>
        <taxon>Chordata</taxon>
        <taxon>Craniata</taxon>
        <taxon>Vertebrata</taxon>
        <taxon>Euteleostomi</taxon>
        <taxon>Actinopterygii</taxon>
        <taxon>Neopterygii</taxon>
        <taxon>Teleostei</taxon>
        <taxon>Ostariophysi</taxon>
        <taxon>Siluriformes</taxon>
        <taxon>Sisoridae</taxon>
        <taxon>Sisorinae</taxon>
        <taxon>Bagarius</taxon>
    </lineage>
</organism>
<feature type="chain" id="PRO_5022050819" evidence="1">
    <location>
        <begin position="18"/>
        <end position="206"/>
    </location>
</feature>
<reference evidence="2 3" key="1">
    <citation type="journal article" date="2019" name="Genome Biol. Evol.">
        <title>Whole-Genome Sequencing of the Giant Devil Catfish, Bagarius yarrelli.</title>
        <authorList>
            <person name="Jiang W."/>
            <person name="Lv Y."/>
            <person name="Cheng L."/>
            <person name="Yang K."/>
            <person name="Chao B."/>
            <person name="Wang X."/>
            <person name="Li Y."/>
            <person name="Pan X."/>
            <person name="You X."/>
            <person name="Zhang Y."/>
            <person name="Yang J."/>
            <person name="Li J."/>
            <person name="Zhang X."/>
            <person name="Liu S."/>
            <person name="Sun C."/>
            <person name="Yang J."/>
            <person name="Shi Q."/>
        </authorList>
    </citation>
    <scope>NUCLEOTIDE SEQUENCE [LARGE SCALE GENOMIC DNA]</scope>
    <source>
        <strain evidence="2">JWS20170419001</strain>
        <tissue evidence="2">Muscle</tissue>
    </source>
</reference>
<name>A0A556TPQ2_BAGYA</name>
<evidence type="ECO:0000313" key="3">
    <source>
        <dbReference type="Proteomes" id="UP000319801"/>
    </source>
</evidence>
<dbReference type="AlphaFoldDB" id="A0A556TPQ2"/>
<gene>
    <name evidence="2" type="ORF">Baya_3584</name>
</gene>
<dbReference type="Proteomes" id="UP000319801">
    <property type="component" value="Unassembled WGS sequence"/>
</dbReference>
<protein>
    <submittedName>
        <fullName evidence="2">Uncharacterized protein</fullName>
    </submittedName>
</protein>
<dbReference type="OrthoDB" id="8542636at2759"/>
<feature type="signal peptide" evidence="1">
    <location>
        <begin position="1"/>
        <end position="17"/>
    </location>
</feature>
<proteinExistence type="predicted"/>
<keyword evidence="3" id="KW-1185">Reference proteome</keyword>
<sequence>MAWILLLLLSVWRPVGSIDVDVEDKDWNWEWGSGLHDVLHSFPAHSPFVTETPEHATNCTHRFWLPSSTPVCWENIAGPKEFEKTRLLVLQNRAALHAVTEASGVEDGGESYEQQAMIDVQGVREDHLSISQTVETMQKVFIDLDEKRKRGDDHDTLITSLKEQITDTMNTMKGRTEMAALLEQRLFKLEGTLNAVQQRLTQMLNQ</sequence>
<accession>A0A556TPQ2</accession>
<evidence type="ECO:0000256" key="1">
    <source>
        <dbReference type="SAM" id="SignalP"/>
    </source>
</evidence>
<dbReference type="EMBL" id="VCAZ01000009">
    <property type="protein sequence ID" value="TSK31474.1"/>
    <property type="molecule type" value="Genomic_DNA"/>
</dbReference>
<evidence type="ECO:0000313" key="2">
    <source>
        <dbReference type="EMBL" id="TSK31474.1"/>
    </source>
</evidence>
<keyword evidence="1" id="KW-0732">Signal</keyword>
<comment type="caution">
    <text evidence="2">The sequence shown here is derived from an EMBL/GenBank/DDBJ whole genome shotgun (WGS) entry which is preliminary data.</text>
</comment>